<dbReference type="RefSeq" id="WP_058475929.1">
    <property type="nucleotide sequence ID" value="NZ_CAAAIO010000003.1"/>
</dbReference>
<feature type="repeat" description="TPR" evidence="3">
    <location>
        <begin position="429"/>
        <end position="462"/>
    </location>
</feature>
<name>A0A378L8Z2_9GAMM</name>
<feature type="region of interest" description="Disordered" evidence="4">
    <location>
        <begin position="564"/>
        <end position="583"/>
    </location>
</feature>
<evidence type="ECO:0000259" key="5">
    <source>
        <dbReference type="Pfam" id="PF02259"/>
    </source>
</evidence>
<dbReference type="Pfam" id="PF02259">
    <property type="entry name" value="FAT"/>
    <property type="match status" value="1"/>
</dbReference>
<dbReference type="InterPro" id="IPR003151">
    <property type="entry name" value="PIK-rel_kinase_FAT"/>
</dbReference>
<dbReference type="PANTHER" id="PTHR44943">
    <property type="entry name" value="CELLULOSE SYNTHASE OPERON PROTEIN C"/>
    <property type="match status" value="1"/>
</dbReference>
<keyword evidence="1" id="KW-0677">Repeat</keyword>
<proteinExistence type="predicted"/>
<dbReference type="InterPro" id="IPR011990">
    <property type="entry name" value="TPR-like_helical_dom_sf"/>
</dbReference>
<gene>
    <name evidence="6" type="ORF">Lstg_0344</name>
    <name evidence="7" type="ORF">NCTC11991_01798</name>
</gene>
<reference evidence="7 9" key="2">
    <citation type="submission" date="2018-06" db="EMBL/GenBank/DDBJ databases">
        <authorList>
            <consortium name="Pathogen Informatics"/>
            <person name="Doyle S."/>
        </authorList>
    </citation>
    <scope>NUCLEOTIDE SEQUENCE [LARGE SCALE GENOMIC DNA]</scope>
    <source>
        <strain evidence="7 9">NCTC11991</strain>
    </source>
</reference>
<keyword evidence="8" id="KW-1185">Reference proteome</keyword>
<feature type="domain" description="PIK-related kinase FAT" evidence="5">
    <location>
        <begin position="214"/>
        <end position="416"/>
    </location>
</feature>
<dbReference type="AlphaFoldDB" id="A0A378L8Z2"/>
<dbReference type="Proteomes" id="UP000054820">
    <property type="component" value="Unassembled WGS sequence"/>
</dbReference>
<dbReference type="PANTHER" id="PTHR44943:SF8">
    <property type="entry name" value="TPR REPEAT-CONTAINING PROTEIN MJ0263"/>
    <property type="match status" value="1"/>
</dbReference>
<accession>A0A378L8Z2</accession>
<dbReference type="OrthoDB" id="5632311at2"/>
<dbReference type="Pfam" id="PF13181">
    <property type="entry name" value="TPR_8"/>
    <property type="match status" value="1"/>
</dbReference>
<evidence type="ECO:0000313" key="7">
    <source>
        <dbReference type="EMBL" id="STY23194.1"/>
    </source>
</evidence>
<dbReference type="EMBL" id="LNYZ01000001">
    <property type="protein sequence ID" value="KTD81117.1"/>
    <property type="molecule type" value="Genomic_DNA"/>
</dbReference>
<evidence type="ECO:0000256" key="3">
    <source>
        <dbReference type="PROSITE-ProRule" id="PRU00339"/>
    </source>
</evidence>
<dbReference type="SMART" id="SM00028">
    <property type="entry name" value="TPR"/>
    <property type="match status" value="6"/>
</dbReference>
<evidence type="ECO:0000313" key="8">
    <source>
        <dbReference type="Proteomes" id="UP000054820"/>
    </source>
</evidence>
<dbReference type="SUPFAM" id="SSF48452">
    <property type="entry name" value="TPR-like"/>
    <property type="match status" value="2"/>
</dbReference>
<evidence type="ECO:0000256" key="4">
    <source>
        <dbReference type="SAM" id="MobiDB-lite"/>
    </source>
</evidence>
<organism evidence="7 9">
    <name type="scientific">Legionella steigerwaltii</name>
    <dbReference type="NCBI Taxonomy" id="460"/>
    <lineage>
        <taxon>Bacteria</taxon>
        <taxon>Pseudomonadati</taxon>
        <taxon>Pseudomonadota</taxon>
        <taxon>Gammaproteobacteria</taxon>
        <taxon>Legionellales</taxon>
        <taxon>Legionellaceae</taxon>
        <taxon>Legionella</taxon>
    </lineage>
</organism>
<protein>
    <submittedName>
        <fullName evidence="7">Photosystem I assembly protein Ycf3</fullName>
    </submittedName>
</protein>
<evidence type="ECO:0000256" key="2">
    <source>
        <dbReference type="ARBA" id="ARBA00022803"/>
    </source>
</evidence>
<dbReference type="EMBL" id="UGOY01000001">
    <property type="protein sequence ID" value="STY23194.1"/>
    <property type="molecule type" value="Genomic_DNA"/>
</dbReference>
<evidence type="ECO:0000256" key="1">
    <source>
        <dbReference type="ARBA" id="ARBA00022737"/>
    </source>
</evidence>
<dbReference type="PROSITE" id="PS50005">
    <property type="entry name" value="TPR"/>
    <property type="match status" value="1"/>
</dbReference>
<sequence>MYSKVNASSINQIDQLPSRTHNEIEDMKGKLNSQRIELIFGSYGVEVVLQENNIRVSNLHSNGVMRTFAVVNYSLPVPDWFQNTHDKIYQGGSIGQTIKNDGFSLIKEDVYFGLTKLPEFAKEKMQTDKKSVAVYIYRLIVKNQENSESIDYCTVTEIYSPLYLTLGDLQLLSPEGTQKHQVISESVQKYLDDISALDQLLMPENHGVKAFNEGNYEKAKELFLRAIDKKQETPESYFYLGKCHFFCDEKQQAISPLKTYIKKINKLIEVKQNNSDDVANLSYAFDVLGQCYEAENKGTAALTCYETATKIYLSCASAWNNMGLFYIKSAKSYLEKEDLMNAVNFFGRALVFIKKALELCSDNPVFLHGVASWYEQYIEVLEKVIGDDEAVQKKMTNNFSHALQYYLKALNACKEDDFVLKNIILGNYIECLAQYGHHMYKNEHYKEAQETYLKVIQFDPDHLPAINQMGMTLFKQNCFSEARKYFSSILEKTKDKQEIADAWLNIACTYRFEKEWYKAQEALNQAKTFSPEDSSITDEEKKLNESKAAAILISTPQILFGNSNSTAQGIENKPSQDTSFQFH</sequence>
<dbReference type="InterPro" id="IPR019734">
    <property type="entry name" value="TPR_rpt"/>
</dbReference>
<dbReference type="STRING" id="460.Lstg_0344"/>
<dbReference type="InterPro" id="IPR051685">
    <property type="entry name" value="Ycf3/AcsC/BcsC/TPR_MFPF"/>
</dbReference>
<dbReference type="Proteomes" id="UP000255110">
    <property type="component" value="Unassembled WGS sequence"/>
</dbReference>
<evidence type="ECO:0000313" key="9">
    <source>
        <dbReference type="Proteomes" id="UP000255110"/>
    </source>
</evidence>
<reference evidence="6 8" key="1">
    <citation type="submission" date="2015-11" db="EMBL/GenBank/DDBJ databases">
        <title>Genomic analysis of 38 Legionella species identifies large and diverse effector repertoires.</title>
        <authorList>
            <person name="Burstein D."/>
            <person name="Amaro F."/>
            <person name="Zusman T."/>
            <person name="Lifshitz Z."/>
            <person name="Cohen O."/>
            <person name="Gilbert J.A."/>
            <person name="Pupko T."/>
            <person name="Shuman H.A."/>
            <person name="Segal G."/>
        </authorList>
    </citation>
    <scope>NUCLEOTIDE SEQUENCE [LARGE SCALE GENOMIC DNA]</scope>
    <source>
        <strain evidence="6 8">SC-18-C9</strain>
    </source>
</reference>
<keyword evidence="2 3" id="KW-0802">TPR repeat</keyword>
<dbReference type="Gene3D" id="1.25.40.10">
    <property type="entry name" value="Tetratricopeptide repeat domain"/>
    <property type="match status" value="2"/>
</dbReference>
<evidence type="ECO:0000313" key="6">
    <source>
        <dbReference type="EMBL" id="KTD81117.1"/>
    </source>
</evidence>